<evidence type="ECO:0000256" key="3">
    <source>
        <dbReference type="ARBA" id="ARBA00022679"/>
    </source>
</evidence>
<dbReference type="PANTHER" id="PTHR13615:SF3">
    <property type="entry name" value="GLYCOSYLTRANSFERASE-LIKE DOMAIN-CONTAINING PROTEIN 1"/>
    <property type="match status" value="1"/>
</dbReference>
<evidence type="ECO:0000259" key="8">
    <source>
        <dbReference type="Pfam" id="PF12038"/>
    </source>
</evidence>
<evidence type="ECO:0000313" key="10">
    <source>
        <dbReference type="Proteomes" id="UP000323824"/>
    </source>
</evidence>
<evidence type="ECO:0000256" key="6">
    <source>
        <dbReference type="ARBA" id="ARBA00048439"/>
    </source>
</evidence>
<evidence type="ECO:0000256" key="4">
    <source>
        <dbReference type="ARBA" id="ARBA00044517"/>
    </source>
</evidence>
<gene>
    <name evidence="9" type="ORF">EW093_08090</name>
</gene>
<dbReference type="InterPro" id="IPR001296">
    <property type="entry name" value="Glyco_trans_1"/>
</dbReference>
<proteinExistence type="inferred from homology"/>
<evidence type="ECO:0000313" key="9">
    <source>
        <dbReference type="EMBL" id="QEN04665.1"/>
    </source>
</evidence>
<evidence type="ECO:0000256" key="2">
    <source>
        <dbReference type="ARBA" id="ARBA00022676"/>
    </source>
</evidence>
<dbReference type="Pfam" id="PF12038">
    <property type="entry name" value="QTMAN_N"/>
    <property type="match status" value="1"/>
</dbReference>
<accession>A0A5C1Q9E5</accession>
<dbReference type="KEGG" id="sper:EW093_08090"/>
<dbReference type="Proteomes" id="UP000323824">
    <property type="component" value="Chromosome"/>
</dbReference>
<organism evidence="9 10">
    <name type="scientific">Thiospirochaeta perfilievii</name>
    <dbReference type="NCBI Taxonomy" id="252967"/>
    <lineage>
        <taxon>Bacteria</taxon>
        <taxon>Pseudomonadati</taxon>
        <taxon>Spirochaetota</taxon>
        <taxon>Spirochaetia</taxon>
        <taxon>Spirochaetales</taxon>
        <taxon>Spirochaetaceae</taxon>
        <taxon>Thiospirochaeta</taxon>
    </lineage>
</organism>
<evidence type="ECO:0000256" key="5">
    <source>
        <dbReference type="ARBA" id="ARBA00044539"/>
    </source>
</evidence>
<dbReference type="GO" id="GO:0016438">
    <property type="term" value="F:tRNA-queuosine(34) beta-mannosyltransferase activity"/>
    <property type="evidence" value="ECO:0007669"/>
    <property type="project" value="UniProtKB-EC"/>
</dbReference>
<name>A0A5C1Q9E5_9SPIO</name>
<dbReference type="InterPro" id="IPR022701">
    <property type="entry name" value="QTMAN_N"/>
</dbReference>
<dbReference type="Pfam" id="PF00534">
    <property type="entry name" value="Glycos_transf_1"/>
    <property type="match status" value="1"/>
</dbReference>
<dbReference type="RefSeq" id="WP_149567908.1">
    <property type="nucleotide sequence ID" value="NZ_CP035807.1"/>
</dbReference>
<keyword evidence="2" id="KW-0328">Glycosyltransferase</keyword>
<dbReference type="EMBL" id="CP035807">
    <property type="protein sequence ID" value="QEN04665.1"/>
    <property type="molecule type" value="Genomic_DNA"/>
</dbReference>
<evidence type="ECO:0000256" key="1">
    <source>
        <dbReference type="ARBA" id="ARBA00009481"/>
    </source>
</evidence>
<dbReference type="AlphaFoldDB" id="A0A5C1Q9E5"/>
<dbReference type="EC" id="2.4.1.110" evidence="4"/>
<reference evidence="9 10" key="2">
    <citation type="submission" date="2019-09" db="EMBL/GenBank/DDBJ databases">
        <title>Complete Genome Sequence and Methylome Analysis of free living Spirochaetas.</title>
        <authorList>
            <person name="Leshcheva N."/>
            <person name="Mikheeva N."/>
        </authorList>
    </citation>
    <scope>NUCLEOTIDE SEQUENCE [LARGE SCALE GENOMIC DNA]</scope>
    <source>
        <strain evidence="9 10">P</strain>
    </source>
</reference>
<comment type="catalytic activity">
    <reaction evidence="6">
        <text>queuosine(34) in tRNA(Asp) + GDP-alpha-D-mannose = O-4''-alpha-D-mannosylqueuosine(34) in tRNA(Asp) + GDP + H(+)</text>
        <dbReference type="Rhea" id="RHEA:12885"/>
        <dbReference type="Rhea" id="RHEA-COMP:18572"/>
        <dbReference type="Rhea" id="RHEA-COMP:18581"/>
        <dbReference type="ChEBI" id="CHEBI:15378"/>
        <dbReference type="ChEBI" id="CHEBI:57527"/>
        <dbReference type="ChEBI" id="CHEBI:58189"/>
        <dbReference type="ChEBI" id="CHEBI:194431"/>
        <dbReference type="ChEBI" id="CHEBI:194442"/>
        <dbReference type="EC" id="2.4.1.110"/>
    </reaction>
    <physiologicalReaction direction="left-to-right" evidence="6">
        <dbReference type="Rhea" id="RHEA:12886"/>
    </physiologicalReaction>
</comment>
<sequence length="351" mass="40625">MNILLLSAYNTHSHNYWCNTLINKLPQYSWTFLTLPPRKFSWRIRGNALSWMGIESEKLLKKYDTILATSMVDLASLIGLFPNLGDANKVLYFHENQFEYPLSQNKNNSNVESMMVNLYGALAADKVVFNSQYNSDTFLRGAKKLLKSINDYSPTSLVDKIERKSSIIPVPISNKAKFGKKIKNSIIWNHRWEYDKNPEDFYKALKILKQKEVDFRLIMMGIEFKNSPDVFKKIKTEFSNSILCWGQQSKEEYLNWLKKGEVIISTAIHEFQGLAVMEGVQHGAIPVVPNRLSYPSWFDKEYLYENSAGELAKGIIKQFTEKSDLPNLDSLTWRILEENYIELLQKSTTSL</sequence>
<dbReference type="InterPro" id="IPR051862">
    <property type="entry name" value="GT-like_domain_containing_1"/>
</dbReference>
<feature type="domain" description="tRNA-queuosine alpha-mannosyltransferase N-terminal" evidence="8">
    <location>
        <begin position="2"/>
        <end position="172"/>
    </location>
</feature>
<evidence type="ECO:0000259" key="7">
    <source>
        <dbReference type="Pfam" id="PF00534"/>
    </source>
</evidence>
<feature type="domain" description="Glycosyl transferase family 1" evidence="7">
    <location>
        <begin position="180"/>
        <end position="319"/>
    </location>
</feature>
<dbReference type="PANTHER" id="PTHR13615">
    <property type="entry name" value="GLYCOSYLTRANSFERASE-LIKE 1"/>
    <property type="match status" value="1"/>
</dbReference>
<comment type="similarity">
    <text evidence="1">Belongs to the glycosyltransferase group 1 family. Glycosyltransferase 4 subfamily.</text>
</comment>
<dbReference type="Gene3D" id="3.40.50.2000">
    <property type="entry name" value="Glycogen Phosphorylase B"/>
    <property type="match status" value="1"/>
</dbReference>
<keyword evidence="10" id="KW-1185">Reference proteome</keyword>
<dbReference type="SUPFAM" id="SSF53756">
    <property type="entry name" value="UDP-Glycosyltransferase/glycogen phosphorylase"/>
    <property type="match status" value="1"/>
</dbReference>
<dbReference type="OrthoDB" id="9792163at2"/>
<keyword evidence="3" id="KW-0808">Transferase</keyword>
<protein>
    <recommendedName>
        <fullName evidence="5">tRNA-queuosine alpha-mannosyltransferase</fullName>
        <ecNumber evidence="4">2.4.1.110</ecNumber>
    </recommendedName>
</protein>
<reference evidence="9 10" key="1">
    <citation type="submission" date="2019-02" db="EMBL/GenBank/DDBJ databases">
        <authorList>
            <person name="Fomenkov A."/>
            <person name="Dubinina G."/>
            <person name="Grabovich M."/>
            <person name="Vincze T."/>
            <person name="Roberts R.J."/>
        </authorList>
    </citation>
    <scope>NUCLEOTIDE SEQUENCE [LARGE SCALE GENOMIC DNA]</scope>
    <source>
        <strain evidence="9 10">P</strain>
    </source>
</reference>